<keyword evidence="1" id="KW-0175">Coiled coil</keyword>
<keyword evidence="4" id="KW-1185">Reference proteome</keyword>
<evidence type="ECO:0000313" key="4">
    <source>
        <dbReference type="Proteomes" id="UP001295444"/>
    </source>
</evidence>
<dbReference type="Proteomes" id="UP001295444">
    <property type="component" value="Chromosome 05"/>
</dbReference>
<accession>A0AAD1S6G5</accession>
<proteinExistence type="predicted"/>
<dbReference type="AlphaFoldDB" id="A0AAD1S6G5"/>
<evidence type="ECO:0000256" key="1">
    <source>
        <dbReference type="SAM" id="Coils"/>
    </source>
</evidence>
<feature type="compositionally biased region" description="Basic residues" evidence="2">
    <location>
        <begin position="1"/>
        <end position="25"/>
    </location>
</feature>
<gene>
    <name evidence="3" type="ORF">PECUL_23A049618</name>
</gene>
<evidence type="ECO:0008006" key="5">
    <source>
        <dbReference type="Google" id="ProtNLM"/>
    </source>
</evidence>
<sequence>MGNKKNPMHPRRLQVRSPTKKKRYFKDKVRALAEADTEWPPSSPRVSPPTSPASSDSTYLVGNTILQEILQNLNSKEDMASMLSKLENSMQERLSAITLEVRQIGLQVGDLEGDRDNLQLSLHNLEQRQDAHKSKLVQIMCHTEDLNNRGRRNNLRVRGIPEAQGDQEDIRDTLQNLFNKILQRATDTPILLDRAHRAVRPQGLPQDTPRDIICRVHYYTLKEVILRLSRNSQVLNQSPTRRVVRSQ</sequence>
<feature type="region of interest" description="Disordered" evidence="2">
    <location>
        <begin position="1"/>
        <end position="57"/>
    </location>
</feature>
<reference evidence="3" key="1">
    <citation type="submission" date="2022-03" db="EMBL/GenBank/DDBJ databases">
        <authorList>
            <person name="Alioto T."/>
            <person name="Alioto T."/>
            <person name="Gomez Garrido J."/>
        </authorList>
    </citation>
    <scope>NUCLEOTIDE SEQUENCE</scope>
</reference>
<organism evidence="3 4">
    <name type="scientific">Pelobates cultripes</name>
    <name type="common">Western spadefoot toad</name>
    <dbReference type="NCBI Taxonomy" id="61616"/>
    <lineage>
        <taxon>Eukaryota</taxon>
        <taxon>Metazoa</taxon>
        <taxon>Chordata</taxon>
        <taxon>Craniata</taxon>
        <taxon>Vertebrata</taxon>
        <taxon>Euteleostomi</taxon>
        <taxon>Amphibia</taxon>
        <taxon>Batrachia</taxon>
        <taxon>Anura</taxon>
        <taxon>Pelobatoidea</taxon>
        <taxon>Pelobatidae</taxon>
        <taxon>Pelobates</taxon>
    </lineage>
</organism>
<evidence type="ECO:0000313" key="3">
    <source>
        <dbReference type="EMBL" id="CAH2293706.1"/>
    </source>
</evidence>
<protein>
    <recommendedName>
        <fullName evidence="5">Transposase</fullName>
    </recommendedName>
</protein>
<evidence type="ECO:0000256" key="2">
    <source>
        <dbReference type="SAM" id="MobiDB-lite"/>
    </source>
</evidence>
<dbReference type="Gene3D" id="3.30.70.1820">
    <property type="entry name" value="L1 transposable element, RRM domain"/>
    <property type="match status" value="1"/>
</dbReference>
<feature type="compositionally biased region" description="Pro residues" evidence="2">
    <location>
        <begin position="41"/>
        <end position="51"/>
    </location>
</feature>
<dbReference type="EMBL" id="OW240916">
    <property type="protein sequence ID" value="CAH2293706.1"/>
    <property type="molecule type" value="Genomic_DNA"/>
</dbReference>
<name>A0AAD1S6G5_PELCU</name>
<dbReference type="InterPro" id="IPR004244">
    <property type="entry name" value="Transposase_22"/>
</dbReference>
<feature type="coiled-coil region" evidence="1">
    <location>
        <begin position="108"/>
        <end position="135"/>
    </location>
</feature>
<dbReference type="PANTHER" id="PTHR11505">
    <property type="entry name" value="L1 TRANSPOSABLE ELEMENT-RELATED"/>
    <property type="match status" value="1"/>
</dbReference>